<name>A0AAN4ZPA7_9BILA</name>
<organism evidence="1 2">
    <name type="scientific">Pristionchus mayeri</name>
    <dbReference type="NCBI Taxonomy" id="1317129"/>
    <lineage>
        <taxon>Eukaryota</taxon>
        <taxon>Metazoa</taxon>
        <taxon>Ecdysozoa</taxon>
        <taxon>Nematoda</taxon>
        <taxon>Chromadorea</taxon>
        <taxon>Rhabditida</taxon>
        <taxon>Rhabditina</taxon>
        <taxon>Diplogasteromorpha</taxon>
        <taxon>Diplogasteroidea</taxon>
        <taxon>Neodiplogasteridae</taxon>
        <taxon>Pristionchus</taxon>
    </lineage>
</organism>
<accession>A0AAN4ZPA7</accession>
<evidence type="ECO:0000313" key="1">
    <source>
        <dbReference type="EMBL" id="GMR42959.1"/>
    </source>
</evidence>
<dbReference type="EMBL" id="BTRK01000003">
    <property type="protein sequence ID" value="GMR42959.1"/>
    <property type="molecule type" value="Genomic_DNA"/>
</dbReference>
<dbReference type="InterPro" id="IPR036612">
    <property type="entry name" value="KH_dom_type_1_sf"/>
</dbReference>
<feature type="non-terminal residue" evidence="1">
    <location>
        <position position="1"/>
    </location>
</feature>
<dbReference type="GO" id="GO:0003723">
    <property type="term" value="F:RNA binding"/>
    <property type="evidence" value="ECO:0007669"/>
    <property type="project" value="InterPro"/>
</dbReference>
<keyword evidence="2" id="KW-1185">Reference proteome</keyword>
<evidence type="ECO:0000313" key="2">
    <source>
        <dbReference type="Proteomes" id="UP001328107"/>
    </source>
</evidence>
<comment type="caution">
    <text evidence="1">The sequence shown here is derived from an EMBL/GenBank/DDBJ whole genome shotgun (WGS) entry which is preliminary data.</text>
</comment>
<dbReference type="Proteomes" id="UP001328107">
    <property type="component" value="Unassembled WGS sequence"/>
</dbReference>
<feature type="non-terminal residue" evidence="1">
    <location>
        <position position="73"/>
    </location>
</feature>
<sequence>TVTSSASLGQSISFQNTNCYFPDCKDKCVTIKCSDLASRAKEKMSRAVNRIKEILNVPLNGPDEFHLKQLKEM</sequence>
<gene>
    <name evidence="1" type="ORF">PMAYCL1PPCAC_13154</name>
</gene>
<proteinExistence type="predicted"/>
<protein>
    <submittedName>
        <fullName evidence="1">Uncharacterized protein</fullName>
    </submittedName>
</protein>
<dbReference type="Gene3D" id="3.30.1370.10">
    <property type="entry name" value="K Homology domain, type 1"/>
    <property type="match status" value="1"/>
</dbReference>
<dbReference type="AlphaFoldDB" id="A0AAN4ZPA7"/>
<reference evidence="2" key="1">
    <citation type="submission" date="2022-10" db="EMBL/GenBank/DDBJ databases">
        <title>Genome assembly of Pristionchus species.</title>
        <authorList>
            <person name="Yoshida K."/>
            <person name="Sommer R.J."/>
        </authorList>
    </citation>
    <scope>NUCLEOTIDE SEQUENCE [LARGE SCALE GENOMIC DNA]</scope>
    <source>
        <strain evidence="2">RS5460</strain>
    </source>
</reference>